<accession>A0A4S2FWT3</accession>
<protein>
    <submittedName>
        <fullName evidence="1">Uncharacterized protein</fullName>
    </submittedName>
</protein>
<dbReference type="AlphaFoldDB" id="A0A4S2FWT3"/>
<sequence length="235" mass="27158">MADEAINILESEAYSKSILKDIGLLDKPFPLYWLLKCNEILLEDTNWREEYYERIVVPSLRNCRRLLKYFNDKNLNLAGNVDYSLFPEERAHFVDWDMDEMLDGTLDNLVTMGYDADECLLCHAVLTGDIDEIDRQIKKKTNPDVWISGVFSPEVAHANDGCSYNALVACNTFYCDCFNIYVLRGYLDDGLNKKMQKISRELLASLIEASFYRHIELKLLQIITPFDTLGIQCSH</sequence>
<evidence type="ECO:0000313" key="2">
    <source>
        <dbReference type="Proteomes" id="UP000306630"/>
    </source>
</evidence>
<comment type="caution">
    <text evidence="1">The sequence shown here is derived from an EMBL/GenBank/DDBJ whole genome shotgun (WGS) entry which is preliminary data.</text>
</comment>
<reference evidence="1 2" key="1">
    <citation type="submission" date="2019-04" db="EMBL/GenBank/DDBJ databases">
        <title>Microbes associate with the intestines of laboratory mice.</title>
        <authorList>
            <person name="Navarre W."/>
            <person name="Wong E."/>
            <person name="Huang K."/>
            <person name="Tropini C."/>
            <person name="Ng K."/>
            <person name="Yu B."/>
        </authorList>
    </citation>
    <scope>NUCLEOTIDE SEQUENCE [LARGE SCALE GENOMIC DNA]</scope>
    <source>
        <strain evidence="1 2">NM06_A21</strain>
    </source>
</reference>
<dbReference type="RefSeq" id="WP_135993294.1">
    <property type="nucleotide sequence ID" value="NZ_SRYD01000028.1"/>
</dbReference>
<dbReference type="EMBL" id="SRYD01000028">
    <property type="protein sequence ID" value="TGY73887.1"/>
    <property type="molecule type" value="Genomic_DNA"/>
</dbReference>
<dbReference type="Proteomes" id="UP000306630">
    <property type="component" value="Unassembled WGS sequence"/>
</dbReference>
<organism evidence="1 2">
    <name type="scientific">Muribaculum intestinale</name>
    <dbReference type="NCBI Taxonomy" id="1796646"/>
    <lineage>
        <taxon>Bacteria</taxon>
        <taxon>Pseudomonadati</taxon>
        <taxon>Bacteroidota</taxon>
        <taxon>Bacteroidia</taxon>
        <taxon>Bacteroidales</taxon>
        <taxon>Muribaculaceae</taxon>
        <taxon>Muribaculum</taxon>
    </lineage>
</organism>
<proteinExistence type="predicted"/>
<gene>
    <name evidence="1" type="ORF">E5333_08080</name>
</gene>
<name>A0A4S2FWT3_9BACT</name>
<evidence type="ECO:0000313" key="1">
    <source>
        <dbReference type="EMBL" id="TGY73887.1"/>
    </source>
</evidence>